<evidence type="ECO:0000256" key="1">
    <source>
        <dbReference type="ARBA" id="ARBA00004141"/>
    </source>
</evidence>
<keyword evidence="5" id="KW-1185">Reference proteome</keyword>
<name>A0A4P9W6Z2_9FUNG</name>
<sequence>MYFGGKGEEIRGVQSTSPNSADPRPSWLGSGGVWRVAWLRGYQGLGYRKHAYQGFGSMLIPTKVTDVSACTPDSVAGVGGKIAVMADSSNCLRCMRREEGGGRREEGGARKGGAWRPTNSREASALGSFRKQPEACATIVRLINCGGGGALAQLPMVAVTSLSPLPPPSARPAAMPNDEDDWAVDDEASLLGAPAPPPFEQLAPADPPLQTGSAHSPPLSLLATCNLCAFWAAYQFYWLLVSIVIVPAQIEAIAGSEHKGTALSLVAAVAGFLNLFLAIIMGALNDRFTSKYGRRLPWVILGATLMCLTLPTLWPTDTLAGYVFGYAALTASTVVASVPYNGLIADVAGDGPQRSRVSAVMGAFNLGGYLLGAIVGVFALKMGTPALYGVMVAVMCVGTGVTLWTTREGVVALGEDAKGPIRWRPFLVDMVRPLWAFPDFAMVFASRFCFQLAIATFQQFLQ</sequence>
<comment type="subcellular location">
    <subcellularLocation>
        <location evidence="1">Membrane</location>
        <topology evidence="1">Multi-pass membrane protein</topology>
    </subcellularLocation>
</comment>
<dbReference type="Pfam" id="PF07690">
    <property type="entry name" value="MFS_1"/>
    <property type="match status" value="1"/>
</dbReference>
<keyword evidence="3" id="KW-0812">Transmembrane</keyword>
<evidence type="ECO:0000313" key="4">
    <source>
        <dbReference type="EMBL" id="RKO88104.1"/>
    </source>
</evidence>
<dbReference type="PANTHER" id="PTHR23528:SF1">
    <property type="entry name" value="MAJOR FACILITATOR SUPERFAMILY (MFS) PROFILE DOMAIN-CONTAINING PROTEIN"/>
    <property type="match status" value="1"/>
</dbReference>
<feature type="compositionally biased region" description="Basic and acidic residues" evidence="2">
    <location>
        <begin position="99"/>
        <end position="109"/>
    </location>
</feature>
<organism evidence="4 5">
    <name type="scientific">Blyttiomyces helicus</name>
    <dbReference type="NCBI Taxonomy" id="388810"/>
    <lineage>
        <taxon>Eukaryota</taxon>
        <taxon>Fungi</taxon>
        <taxon>Fungi incertae sedis</taxon>
        <taxon>Chytridiomycota</taxon>
        <taxon>Chytridiomycota incertae sedis</taxon>
        <taxon>Chytridiomycetes</taxon>
        <taxon>Chytridiomycetes incertae sedis</taxon>
        <taxon>Blyttiomyces</taxon>
    </lineage>
</organism>
<proteinExistence type="predicted"/>
<dbReference type="EMBL" id="KZ996941">
    <property type="protein sequence ID" value="RKO88104.1"/>
    <property type="molecule type" value="Genomic_DNA"/>
</dbReference>
<dbReference type="AlphaFoldDB" id="A0A4P9W6Z2"/>
<evidence type="ECO:0000256" key="3">
    <source>
        <dbReference type="SAM" id="Phobius"/>
    </source>
</evidence>
<dbReference type="InterPro" id="IPR011701">
    <property type="entry name" value="MFS"/>
</dbReference>
<gene>
    <name evidence="4" type="ORF">BDK51DRAFT_51334</name>
</gene>
<dbReference type="GO" id="GO:0016020">
    <property type="term" value="C:membrane"/>
    <property type="evidence" value="ECO:0007669"/>
    <property type="project" value="UniProtKB-SubCell"/>
</dbReference>
<feature type="region of interest" description="Disordered" evidence="2">
    <location>
        <begin position="99"/>
        <end position="127"/>
    </location>
</feature>
<keyword evidence="3" id="KW-0472">Membrane</keyword>
<evidence type="ECO:0000313" key="5">
    <source>
        <dbReference type="Proteomes" id="UP000269721"/>
    </source>
</evidence>
<reference evidence="5" key="1">
    <citation type="journal article" date="2018" name="Nat. Microbiol.">
        <title>Leveraging single-cell genomics to expand the fungal tree of life.</title>
        <authorList>
            <person name="Ahrendt S.R."/>
            <person name="Quandt C.A."/>
            <person name="Ciobanu D."/>
            <person name="Clum A."/>
            <person name="Salamov A."/>
            <person name="Andreopoulos B."/>
            <person name="Cheng J.F."/>
            <person name="Woyke T."/>
            <person name="Pelin A."/>
            <person name="Henrissat B."/>
            <person name="Reynolds N.K."/>
            <person name="Benny G.L."/>
            <person name="Smith M.E."/>
            <person name="James T.Y."/>
            <person name="Grigoriev I.V."/>
        </authorList>
    </citation>
    <scope>NUCLEOTIDE SEQUENCE [LARGE SCALE GENOMIC DNA]</scope>
</reference>
<keyword evidence="3" id="KW-1133">Transmembrane helix</keyword>
<evidence type="ECO:0008006" key="6">
    <source>
        <dbReference type="Google" id="ProtNLM"/>
    </source>
</evidence>
<dbReference type="SUPFAM" id="SSF103473">
    <property type="entry name" value="MFS general substrate transporter"/>
    <property type="match status" value="1"/>
</dbReference>
<protein>
    <recommendedName>
        <fullName evidence="6">Major facilitator superfamily domain-containing protein</fullName>
    </recommendedName>
</protein>
<feature type="transmembrane region" description="Helical" evidence="3">
    <location>
        <begin position="320"/>
        <end position="345"/>
    </location>
</feature>
<dbReference type="InterPro" id="IPR036259">
    <property type="entry name" value="MFS_trans_sf"/>
</dbReference>
<dbReference type="OrthoDB" id="28755at2759"/>
<dbReference type="GO" id="GO:0022857">
    <property type="term" value="F:transmembrane transporter activity"/>
    <property type="evidence" value="ECO:0007669"/>
    <property type="project" value="InterPro"/>
</dbReference>
<dbReference type="Proteomes" id="UP000269721">
    <property type="component" value="Unassembled WGS sequence"/>
</dbReference>
<feature type="transmembrane region" description="Helical" evidence="3">
    <location>
        <begin position="386"/>
        <end position="404"/>
    </location>
</feature>
<dbReference type="PANTHER" id="PTHR23528">
    <property type="match status" value="1"/>
</dbReference>
<evidence type="ECO:0000256" key="2">
    <source>
        <dbReference type="SAM" id="MobiDB-lite"/>
    </source>
</evidence>
<dbReference type="Gene3D" id="1.20.1250.20">
    <property type="entry name" value="MFS general substrate transporter like domains"/>
    <property type="match status" value="1"/>
</dbReference>
<feature type="transmembrane region" description="Helical" evidence="3">
    <location>
        <begin position="357"/>
        <end position="380"/>
    </location>
</feature>
<feature type="transmembrane region" description="Helical" evidence="3">
    <location>
        <begin position="262"/>
        <end position="284"/>
    </location>
</feature>
<feature type="transmembrane region" description="Helical" evidence="3">
    <location>
        <begin position="228"/>
        <end position="250"/>
    </location>
</feature>
<accession>A0A4P9W6Z2</accession>
<feature type="compositionally biased region" description="Basic and acidic residues" evidence="2">
    <location>
        <begin position="1"/>
        <end position="11"/>
    </location>
</feature>
<feature type="region of interest" description="Disordered" evidence="2">
    <location>
        <begin position="1"/>
        <end position="26"/>
    </location>
</feature>
<feature type="transmembrane region" description="Helical" evidence="3">
    <location>
        <begin position="296"/>
        <end position="314"/>
    </location>
</feature>